<organism evidence="2 3">
    <name type="scientific">Parasphingopyxis marina</name>
    <dbReference type="NCBI Taxonomy" id="2761622"/>
    <lineage>
        <taxon>Bacteria</taxon>
        <taxon>Pseudomonadati</taxon>
        <taxon>Pseudomonadota</taxon>
        <taxon>Alphaproteobacteria</taxon>
        <taxon>Sphingomonadales</taxon>
        <taxon>Sphingomonadaceae</taxon>
        <taxon>Parasphingopyxis</taxon>
    </lineage>
</organism>
<dbReference type="Pfam" id="PF09994">
    <property type="entry name" value="T6SS_Tle1-like_cat"/>
    <property type="match status" value="1"/>
</dbReference>
<dbReference type="Gene3D" id="3.10.350.10">
    <property type="entry name" value="LysM domain"/>
    <property type="match status" value="1"/>
</dbReference>
<reference evidence="2 3" key="1">
    <citation type="submission" date="2020-08" db="EMBL/GenBank/DDBJ databases">
        <title>Draft genome sequence of Parasphingopyxis sp. GrpM-11.</title>
        <authorList>
            <person name="Oh J."/>
            <person name="Roh D.-H."/>
        </authorList>
    </citation>
    <scope>NUCLEOTIDE SEQUENCE [LARGE SCALE GENOMIC DNA]</scope>
    <source>
        <strain evidence="2 3">GrpM-11</strain>
    </source>
</reference>
<protein>
    <submittedName>
        <fullName evidence="2">DUF2235 domain-containing protein</fullName>
    </submittedName>
</protein>
<feature type="domain" description="T6SS Phospholipase effector Tle1-like catalytic" evidence="1">
    <location>
        <begin position="2"/>
        <end position="284"/>
    </location>
</feature>
<dbReference type="EMBL" id="JACJVJ010000001">
    <property type="protein sequence ID" value="MBC2776497.1"/>
    <property type="molecule type" value="Genomic_DNA"/>
</dbReference>
<gene>
    <name evidence="2" type="ORF">H6P80_02565</name>
</gene>
<evidence type="ECO:0000259" key="1">
    <source>
        <dbReference type="Pfam" id="PF09994"/>
    </source>
</evidence>
<dbReference type="RefSeq" id="WP_185799776.1">
    <property type="nucleotide sequence ID" value="NZ_JACJVJ010000001.1"/>
</dbReference>
<sequence>MRRIAFCFDGTWNKIDGAYPTNVARVSQSISRRDPEGNPQIIHYDEGVGTTRTARLTGGIFGHGLKDNVIEAYHFLVLNYEPGDEIYVFGFSRGAFTARSFVGLVRNCGIVSRRSLHHIRAAFNLYLSRDKEASPGSELARQFRFEHCPMLCLPGDKAWRKKAHDYEGTDHDVDLAIKYVGVWDTVGALGIPNNLRLLRFLNKKYQFHDTALSSFVKRARHAVAADEKRKTFEPSLWSNLADLNAASDSGNRYEQIIFPGTHSAVGGGGPVRGLSDAALEWIFNAARREGLAFDVDSQSPLYDLKPNHRAQLFNANGKLDWSWKDRLVGVGLGDRHFTGIDRTDFHKSLVRRFHTDAKNLPEVQKYRPPSLKEFWPALEEMKQETEIEISQALLETKSLWDDRNLRVPDKVRSYVIKPGDTAQKIATAEMNGPEDAAILLLHNLNIGALFDPDELYVGVKIELPTYSELEKAS</sequence>
<dbReference type="PANTHER" id="PTHR33840">
    <property type="match status" value="1"/>
</dbReference>
<dbReference type="Proteomes" id="UP000564378">
    <property type="component" value="Unassembled WGS sequence"/>
</dbReference>
<dbReference type="InterPro" id="IPR036779">
    <property type="entry name" value="LysM_dom_sf"/>
</dbReference>
<accession>A0A842HVN7</accession>
<dbReference type="PANTHER" id="PTHR33840:SF1">
    <property type="entry name" value="TLE1 PHOSPHOLIPASE DOMAIN-CONTAINING PROTEIN"/>
    <property type="match status" value="1"/>
</dbReference>
<proteinExistence type="predicted"/>
<comment type="caution">
    <text evidence="2">The sequence shown here is derived from an EMBL/GenBank/DDBJ whole genome shotgun (WGS) entry which is preliminary data.</text>
</comment>
<evidence type="ECO:0000313" key="2">
    <source>
        <dbReference type="EMBL" id="MBC2776497.1"/>
    </source>
</evidence>
<keyword evidence="3" id="KW-1185">Reference proteome</keyword>
<dbReference type="AlphaFoldDB" id="A0A842HVN7"/>
<name>A0A842HVN7_9SPHN</name>
<evidence type="ECO:0000313" key="3">
    <source>
        <dbReference type="Proteomes" id="UP000564378"/>
    </source>
</evidence>
<dbReference type="InterPro" id="IPR018712">
    <property type="entry name" value="Tle1-like_cat"/>
</dbReference>